<dbReference type="Proteomes" id="UP000009169">
    <property type="component" value="Unassembled WGS sequence"/>
</dbReference>
<organism evidence="2 3">
    <name type="scientific">Trichophyton equinum (strain ATCC MYA-4606 / CBS 127.97)</name>
    <name type="common">Horse ringworm fungus</name>
    <dbReference type="NCBI Taxonomy" id="559882"/>
    <lineage>
        <taxon>Eukaryota</taxon>
        <taxon>Fungi</taxon>
        <taxon>Dikarya</taxon>
        <taxon>Ascomycota</taxon>
        <taxon>Pezizomycotina</taxon>
        <taxon>Eurotiomycetes</taxon>
        <taxon>Eurotiomycetidae</taxon>
        <taxon>Onygenales</taxon>
        <taxon>Arthrodermataceae</taxon>
        <taxon>Trichophyton</taxon>
    </lineage>
</organism>
<feature type="compositionally biased region" description="Gly residues" evidence="1">
    <location>
        <begin position="45"/>
        <end position="54"/>
    </location>
</feature>
<gene>
    <name evidence="2" type="ORF">TEQG_03817</name>
</gene>
<evidence type="ECO:0000256" key="1">
    <source>
        <dbReference type="SAM" id="MobiDB-lite"/>
    </source>
</evidence>
<evidence type="ECO:0000313" key="2">
    <source>
        <dbReference type="EMBL" id="EGE04973.1"/>
    </source>
</evidence>
<reference evidence="3" key="1">
    <citation type="journal article" date="2012" name="MBio">
        <title>Comparative genome analysis of Trichophyton rubrum and related dermatophytes reveals candidate genes involved in infection.</title>
        <authorList>
            <person name="Martinez D.A."/>
            <person name="Oliver B.G."/>
            <person name="Graeser Y."/>
            <person name="Goldberg J.M."/>
            <person name="Li W."/>
            <person name="Martinez-Rossi N.M."/>
            <person name="Monod M."/>
            <person name="Shelest E."/>
            <person name="Barton R.C."/>
            <person name="Birch E."/>
            <person name="Brakhage A.A."/>
            <person name="Chen Z."/>
            <person name="Gurr S.J."/>
            <person name="Heiman D."/>
            <person name="Heitman J."/>
            <person name="Kosti I."/>
            <person name="Rossi A."/>
            <person name="Saif S."/>
            <person name="Samalova M."/>
            <person name="Saunders C.W."/>
            <person name="Shea T."/>
            <person name="Summerbell R.C."/>
            <person name="Xu J."/>
            <person name="Young S."/>
            <person name="Zeng Q."/>
            <person name="Birren B.W."/>
            <person name="Cuomo C.A."/>
            <person name="White T.C."/>
        </authorList>
    </citation>
    <scope>NUCLEOTIDE SEQUENCE [LARGE SCALE GENOMIC DNA]</scope>
    <source>
        <strain evidence="3">ATCC MYA-4606 / CBS 127.97</strain>
    </source>
</reference>
<dbReference type="HOGENOM" id="CLU_2238513_0_0_1"/>
<dbReference type="VEuPathDB" id="FungiDB:TEQG_03817"/>
<protein>
    <submittedName>
        <fullName evidence="2">Uncharacterized protein</fullName>
    </submittedName>
</protein>
<sequence length="105" mass="10655">MPVRARKERWCGGCSCGGRVCDVSVVGVGLRGPDQAFIAVRGNKGVKGAGGTRGGDASESRGSVKRVKKVGRTRGGVRGILISTGLVRAAGKSPQPPAASLGWPN</sequence>
<proteinExistence type="predicted"/>
<keyword evidence="3" id="KW-1185">Reference proteome</keyword>
<accession>F2PSV5</accession>
<feature type="region of interest" description="Disordered" evidence="1">
    <location>
        <begin position="44"/>
        <end position="67"/>
    </location>
</feature>
<dbReference type="AlphaFoldDB" id="F2PSV5"/>
<evidence type="ECO:0000313" key="3">
    <source>
        <dbReference type="Proteomes" id="UP000009169"/>
    </source>
</evidence>
<name>F2PSV5_TRIEC</name>
<dbReference type="EMBL" id="DS995736">
    <property type="protein sequence ID" value="EGE04973.1"/>
    <property type="molecule type" value="Genomic_DNA"/>
</dbReference>